<name>A0A9D8PQC5_9DELT</name>
<feature type="transmembrane region" description="Helical" evidence="5">
    <location>
        <begin position="416"/>
        <end position="432"/>
    </location>
</feature>
<dbReference type="Pfam" id="PF04932">
    <property type="entry name" value="Wzy_C"/>
    <property type="match status" value="1"/>
</dbReference>
<evidence type="ECO:0000256" key="3">
    <source>
        <dbReference type="ARBA" id="ARBA00022989"/>
    </source>
</evidence>
<dbReference type="InterPro" id="IPR007016">
    <property type="entry name" value="O-antigen_ligase-rel_domated"/>
</dbReference>
<dbReference type="PANTHER" id="PTHR37422">
    <property type="entry name" value="TEICHURONIC ACID BIOSYNTHESIS PROTEIN TUAE"/>
    <property type="match status" value="1"/>
</dbReference>
<feature type="transmembrane region" description="Helical" evidence="5">
    <location>
        <begin position="376"/>
        <end position="395"/>
    </location>
</feature>
<evidence type="ECO:0000313" key="7">
    <source>
        <dbReference type="EMBL" id="MBN1573620.1"/>
    </source>
</evidence>
<dbReference type="GO" id="GO:0016020">
    <property type="term" value="C:membrane"/>
    <property type="evidence" value="ECO:0007669"/>
    <property type="project" value="UniProtKB-SubCell"/>
</dbReference>
<feature type="transmembrane region" description="Helical" evidence="5">
    <location>
        <begin position="223"/>
        <end position="241"/>
    </location>
</feature>
<sequence>MSKKTSDDRGVTKRLKENPVKALGSFICDPYSYILLISFFETSFNYLRKGYVSVYMVLLIAGFLIQFYRLLKARELFGLVKSELAYRFILPMSLFIVLLAVSLIGAQSHKVGVHFIKNYIGSGMLVFLIATNIKSTDKIKRVLTLLSIMAVVNAVFGMLQVYVSSRFYLVPYLYPIKNAFYFNSAVLPNAFGLFMMNFNFGFTIMLGALNILSRFFNEKRTGWKIIFFLAWAVVLYGYLISFLRSSIIALLLGAIVIVVATVLINRGRGASPSLVKRLLAISLVTLIIVPSIFAQVHFFSKRDNIITNKYKERIIRSKVESDEARIVLYKLGLRIFLDHPLKGIGIGNYKTEKVKYLKDSDVSNIEVIGKLDSHNVFMEILCGAGILGLITYLYLMLFPVVRSVKVIFKEKVTDDARVIYILLLAYFCAALFDSNFHNFFFENMLWIGIGLFYSMELKGRERVGSTSESR</sequence>
<dbReference type="InterPro" id="IPR051533">
    <property type="entry name" value="WaaL-like"/>
</dbReference>
<feature type="domain" description="O-antigen ligase-related" evidence="6">
    <location>
        <begin position="233"/>
        <end position="393"/>
    </location>
</feature>
<protein>
    <submittedName>
        <fullName evidence="7">O-antigen ligase family protein</fullName>
    </submittedName>
</protein>
<feature type="transmembrane region" description="Helical" evidence="5">
    <location>
        <begin position="278"/>
        <end position="299"/>
    </location>
</feature>
<evidence type="ECO:0000256" key="5">
    <source>
        <dbReference type="SAM" id="Phobius"/>
    </source>
</evidence>
<evidence type="ECO:0000256" key="1">
    <source>
        <dbReference type="ARBA" id="ARBA00004141"/>
    </source>
</evidence>
<comment type="subcellular location">
    <subcellularLocation>
        <location evidence="1">Membrane</location>
        <topology evidence="1">Multi-pass membrane protein</topology>
    </subcellularLocation>
</comment>
<comment type="caution">
    <text evidence="7">The sequence shown here is derived from an EMBL/GenBank/DDBJ whole genome shotgun (WGS) entry which is preliminary data.</text>
</comment>
<accession>A0A9D8PQC5</accession>
<keyword evidence="2 5" id="KW-0812">Transmembrane</keyword>
<dbReference type="GO" id="GO:0016874">
    <property type="term" value="F:ligase activity"/>
    <property type="evidence" value="ECO:0007669"/>
    <property type="project" value="UniProtKB-KW"/>
</dbReference>
<dbReference type="Proteomes" id="UP000809273">
    <property type="component" value="Unassembled WGS sequence"/>
</dbReference>
<gene>
    <name evidence="7" type="ORF">JW984_10545</name>
</gene>
<dbReference type="AlphaFoldDB" id="A0A9D8PQC5"/>
<feature type="transmembrane region" description="Helical" evidence="5">
    <location>
        <begin position="111"/>
        <end position="130"/>
    </location>
</feature>
<evidence type="ECO:0000256" key="2">
    <source>
        <dbReference type="ARBA" id="ARBA00022692"/>
    </source>
</evidence>
<reference evidence="7" key="1">
    <citation type="journal article" date="2021" name="Environ. Microbiol.">
        <title>Genomic characterization of three novel Desulfobacterota classes expand the metabolic and phylogenetic diversity of the phylum.</title>
        <authorList>
            <person name="Murphy C.L."/>
            <person name="Biggerstaff J."/>
            <person name="Eichhorn A."/>
            <person name="Ewing E."/>
            <person name="Shahan R."/>
            <person name="Soriano D."/>
            <person name="Stewart S."/>
            <person name="VanMol K."/>
            <person name="Walker R."/>
            <person name="Walters P."/>
            <person name="Elshahed M.S."/>
            <person name="Youssef N.H."/>
        </authorList>
    </citation>
    <scope>NUCLEOTIDE SEQUENCE</scope>
    <source>
        <strain evidence="7">Zod_Metabat.24</strain>
    </source>
</reference>
<feature type="transmembrane region" description="Helical" evidence="5">
    <location>
        <begin position="142"/>
        <end position="163"/>
    </location>
</feature>
<feature type="transmembrane region" description="Helical" evidence="5">
    <location>
        <begin position="247"/>
        <end position="266"/>
    </location>
</feature>
<keyword evidence="3 5" id="KW-1133">Transmembrane helix</keyword>
<evidence type="ECO:0000313" key="8">
    <source>
        <dbReference type="Proteomes" id="UP000809273"/>
    </source>
</evidence>
<keyword evidence="7" id="KW-0436">Ligase</keyword>
<dbReference type="EMBL" id="JAFGIX010000054">
    <property type="protein sequence ID" value="MBN1573620.1"/>
    <property type="molecule type" value="Genomic_DNA"/>
</dbReference>
<keyword evidence="4 5" id="KW-0472">Membrane</keyword>
<evidence type="ECO:0000256" key="4">
    <source>
        <dbReference type="ARBA" id="ARBA00023136"/>
    </source>
</evidence>
<organism evidence="7 8">
    <name type="scientific">Candidatus Zymogenus saltonus</name>
    <dbReference type="NCBI Taxonomy" id="2844893"/>
    <lineage>
        <taxon>Bacteria</taxon>
        <taxon>Deltaproteobacteria</taxon>
        <taxon>Candidatus Zymogenia</taxon>
        <taxon>Candidatus Zymogeniales</taxon>
        <taxon>Candidatus Zymogenaceae</taxon>
        <taxon>Candidatus Zymogenus</taxon>
    </lineage>
</organism>
<evidence type="ECO:0000259" key="6">
    <source>
        <dbReference type="Pfam" id="PF04932"/>
    </source>
</evidence>
<feature type="transmembrane region" description="Helical" evidence="5">
    <location>
        <begin position="20"/>
        <end position="40"/>
    </location>
</feature>
<dbReference type="PANTHER" id="PTHR37422:SF23">
    <property type="entry name" value="TEICHURONIC ACID BIOSYNTHESIS PROTEIN TUAE"/>
    <property type="match status" value="1"/>
</dbReference>
<proteinExistence type="predicted"/>
<feature type="transmembrane region" description="Helical" evidence="5">
    <location>
        <begin position="84"/>
        <end position="105"/>
    </location>
</feature>
<feature type="transmembrane region" description="Helical" evidence="5">
    <location>
        <begin position="52"/>
        <end position="72"/>
    </location>
</feature>
<reference evidence="7" key="2">
    <citation type="submission" date="2021-01" db="EMBL/GenBank/DDBJ databases">
        <authorList>
            <person name="Hahn C.R."/>
            <person name="Youssef N.H."/>
            <person name="Elshahed M."/>
        </authorList>
    </citation>
    <scope>NUCLEOTIDE SEQUENCE</scope>
    <source>
        <strain evidence="7">Zod_Metabat.24</strain>
    </source>
</reference>
<feature type="transmembrane region" description="Helical" evidence="5">
    <location>
        <begin position="190"/>
        <end position="211"/>
    </location>
</feature>